<organism evidence="3 4">
    <name type="scientific">Rhizoctonia solani</name>
    <dbReference type="NCBI Taxonomy" id="456999"/>
    <lineage>
        <taxon>Eukaryota</taxon>
        <taxon>Fungi</taxon>
        <taxon>Dikarya</taxon>
        <taxon>Basidiomycota</taxon>
        <taxon>Agaricomycotina</taxon>
        <taxon>Agaricomycetes</taxon>
        <taxon>Cantharellales</taxon>
        <taxon>Ceratobasidiaceae</taxon>
        <taxon>Rhizoctonia</taxon>
    </lineage>
</organism>
<accession>A0A8H3DG67</accession>
<sequence length="589" mass="64239">MLFNFVLLFMLLHAYISPVGNVEVSVKFTSNAWASPLEAREMLLSNTFYLSSPSSPSPIPRFPIYSPLIVPVYVPETRDGIKSPRSGSQKPIALMRVWVNALSHRFNKLVRAFLPPVPTKVTHFPTRVLRDEPIAFPSASHQPPTGILIDFYALLDAYKLVFAWALATFGCMAIILARFVQAARSEVNALNSIALDTPAVHEEYIPNIHFEDSIAISHLVHPRLRPFSLLDSALEFPTSIARDDAALVHPENPTDLHPESNPSLEAVDPEVVLVDRPGEAVQERIGSNVDHGPFASLEKFQAHLDDSNASFTPNQPAATPSTSFPDEDFTPEYKHQLGLFVADVFARQKRGEILEIGDLRLEDYPSAPADQPDSLPPRQEPIRDVEAGISLDHAGVKSTPLPWQDPSISKVDAALIPLPADGGGISPSLSASSSSRLDSDDCQVEGNTSLDRQVAHENAFADLCKEIGVSPSSFDLASQLDSADTAGNSSLPSILSPSDSSAEESGAMSTSTSISDLMETILAESTAPALDNESPSTLPSIFVPSPSFQLERTYDTLMHYHRRRANIHFDFSVHLVEPGQPQRLISHSI</sequence>
<reference evidence="3" key="1">
    <citation type="submission" date="2021-01" db="EMBL/GenBank/DDBJ databases">
        <authorList>
            <person name="Kaushik A."/>
        </authorList>
    </citation>
    <scope>NUCLEOTIDE SEQUENCE</scope>
    <source>
        <strain evidence="3">AG2-2IIIB</strain>
    </source>
</reference>
<comment type="caution">
    <text evidence="3">The sequence shown here is derived from an EMBL/GenBank/DDBJ whole genome shotgun (WGS) entry which is preliminary data.</text>
</comment>
<feature type="region of interest" description="Disordered" evidence="1">
    <location>
        <begin position="486"/>
        <end position="513"/>
    </location>
</feature>
<name>A0A8H3DG67_9AGAM</name>
<proteinExistence type="predicted"/>
<dbReference type="EMBL" id="CAJMWT010007326">
    <property type="protein sequence ID" value="CAE6524573.1"/>
    <property type="molecule type" value="Genomic_DNA"/>
</dbReference>
<feature type="compositionally biased region" description="Low complexity" evidence="1">
    <location>
        <begin position="426"/>
        <end position="436"/>
    </location>
</feature>
<gene>
    <name evidence="3" type="ORF">RDB_LOCUS170038</name>
</gene>
<dbReference type="AlphaFoldDB" id="A0A8H3DG67"/>
<keyword evidence="2" id="KW-0732">Signal</keyword>
<evidence type="ECO:0008006" key="5">
    <source>
        <dbReference type="Google" id="ProtNLM"/>
    </source>
</evidence>
<evidence type="ECO:0000313" key="4">
    <source>
        <dbReference type="Proteomes" id="UP000663843"/>
    </source>
</evidence>
<feature type="compositionally biased region" description="Low complexity" evidence="1">
    <location>
        <begin position="489"/>
        <end position="505"/>
    </location>
</feature>
<evidence type="ECO:0000256" key="2">
    <source>
        <dbReference type="SAM" id="SignalP"/>
    </source>
</evidence>
<feature type="region of interest" description="Disordered" evidence="1">
    <location>
        <begin position="306"/>
        <end position="330"/>
    </location>
</feature>
<protein>
    <recommendedName>
        <fullName evidence="5">Transmembrane protein</fullName>
    </recommendedName>
</protein>
<feature type="chain" id="PRO_5034323785" description="Transmembrane protein" evidence="2">
    <location>
        <begin position="22"/>
        <end position="589"/>
    </location>
</feature>
<feature type="compositionally biased region" description="Polar residues" evidence="1">
    <location>
        <begin position="307"/>
        <end position="324"/>
    </location>
</feature>
<evidence type="ECO:0000256" key="1">
    <source>
        <dbReference type="SAM" id="MobiDB-lite"/>
    </source>
</evidence>
<feature type="signal peptide" evidence="2">
    <location>
        <begin position="1"/>
        <end position="21"/>
    </location>
</feature>
<dbReference type="Proteomes" id="UP000663843">
    <property type="component" value="Unassembled WGS sequence"/>
</dbReference>
<feature type="region of interest" description="Disordered" evidence="1">
    <location>
        <begin position="425"/>
        <end position="444"/>
    </location>
</feature>
<evidence type="ECO:0000313" key="3">
    <source>
        <dbReference type="EMBL" id="CAE6524573.1"/>
    </source>
</evidence>